<reference evidence="1 2" key="1">
    <citation type="submission" date="2021-06" db="EMBL/GenBank/DDBJ databases">
        <title>Caerostris extrusa draft genome.</title>
        <authorList>
            <person name="Kono N."/>
            <person name="Arakawa K."/>
        </authorList>
    </citation>
    <scope>NUCLEOTIDE SEQUENCE [LARGE SCALE GENOMIC DNA]</scope>
</reference>
<evidence type="ECO:0000313" key="2">
    <source>
        <dbReference type="Proteomes" id="UP001054945"/>
    </source>
</evidence>
<accession>A0AAV4U6U5</accession>
<protein>
    <submittedName>
        <fullName evidence="1">Uncharacterized protein</fullName>
    </submittedName>
</protein>
<evidence type="ECO:0000313" key="1">
    <source>
        <dbReference type="EMBL" id="GIY53458.1"/>
    </source>
</evidence>
<sequence>MDEASVHVLLGLEMSPCRALDEEPSESFLCDTSGHCDGPCWNTPYWHCVFFATAAPKNMAIKNELLFHGSVKTGPS</sequence>
<proteinExistence type="predicted"/>
<keyword evidence="2" id="KW-1185">Reference proteome</keyword>
<gene>
    <name evidence="1" type="ORF">CEXT_628691</name>
</gene>
<dbReference type="EMBL" id="BPLR01012367">
    <property type="protein sequence ID" value="GIY53458.1"/>
    <property type="molecule type" value="Genomic_DNA"/>
</dbReference>
<organism evidence="1 2">
    <name type="scientific">Caerostris extrusa</name>
    <name type="common">Bark spider</name>
    <name type="synonym">Caerostris bankana</name>
    <dbReference type="NCBI Taxonomy" id="172846"/>
    <lineage>
        <taxon>Eukaryota</taxon>
        <taxon>Metazoa</taxon>
        <taxon>Ecdysozoa</taxon>
        <taxon>Arthropoda</taxon>
        <taxon>Chelicerata</taxon>
        <taxon>Arachnida</taxon>
        <taxon>Araneae</taxon>
        <taxon>Araneomorphae</taxon>
        <taxon>Entelegynae</taxon>
        <taxon>Araneoidea</taxon>
        <taxon>Araneidae</taxon>
        <taxon>Caerostris</taxon>
    </lineage>
</organism>
<dbReference type="Proteomes" id="UP001054945">
    <property type="component" value="Unassembled WGS sequence"/>
</dbReference>
<dbReference type="AlphaFoldDB" id="A0AAV4U6U5"/>
<comment type="caution">
    <text evidence="1">The sequence shown here is derived from an EMBL/GenBank/DDBJ whole genome shotgun (WGS) entry which is preliminary data.</text>
</comment>
<name>A0AAV4U6U5_CAEEX</name>